<feature type="transmembrane region" description="Helical" evidence="1">
    <location>
        <begin position="52"/>
        <end position="71"/>
    </location>
</feature>
<dbReference type="RefSeq" id="WP_368380629.1">
    <property type="nucleotide sequence ID" value="NZ_JBFRYA010000003.1"/>
</dbReference>
<evidence type="ECO:0000313" key="4">
    <source>
        <dbReference type="Proteomes" id="UP001557485"/>
    </source>
</evidence>
<accession>A0ABV3U348</accession>
<keyword evidence="1" id="KW-0812">Transmembrane</keyword>
<organism evidence="3 4">
    <name type="scientific">Zhongshania guokunii</name>
    <dbReference type="NCBI Taxonomy" id="641783"/>
    <lineage>
        <taxon>Bacteria</taxon>
        <taxon>Pseudomonadati</taxon>
        <taxon>Pseudomonadota</taxon>
        <taxon>Gammaproteobacteria</taxon>
        <taxon>Cellvibrionales</taxon>
        <taxon>Spongiibacteraceae</taxon>
        <taxon>Zhongshania</taxon>
    </lineage>
</organism>
<reference evidence="3 4" key="1">
    <citation type="journal article" date="2011" name="Int. J. Syst. Evol. Microbiol.">
        <title>Zhongshania antarctica gen. nov., sp. nov. and Zhongshania guokunii sp. nov., gammaproteobacteria respectively isolated from coastal attached (fast) ice and surface seawater of the Antarctic.</title>
        <authorList>
            <person name="Li H.J."/>
            <person name="Zhang X.Y."/>
            <person name="Chen C.X."/>
            <person name="Zhang Y.J."/>
            <person name="Gao Z.M."/>
            <person name="Yu Y."/>
            <person name="Chen X.L."/>
            <person name="Chen B."/>
            <person name="Zhang Y.Z."/>
        </authorList>
    </citation>
    <scope>NUCLEOTIDE SEQUENCE [LARGE SCALE GENOMIC DNA]</scope>
    <source>
        <strain evidence="3 4">ZS6-22T</strain>
    </source>
</reference>
<evidence type="ECO:0000256" key="1">
    <source>
        <dbReference type="SAM" id="Phobius"/>
    </source>
</evidence>
<dbReference type="EMBL" id="JBFRYA010000003">
    <property type="protein sequence ID" value="MEX1668344.1"/>
    <property type="molecule type" value="Genomic_DNA"/>
</dbReference>
<gene>
    <name evidence="3" type="ORF">AB4876_05430</name>
</gene>
<dbReference type="Proteomes" id="UP001557485">
    <property type="component" value="Unassembled WGS sequence"/>
</dbReference>
<proteinExistence type="predicted"/>
<evidence type="ECO:0000313" key="3">
    <source>
        <dbReference type="EMBL" id="MEX1668344.1"/>
    </source>
</evidence>
<evidence type="ECO:0000259" key="2">
    <source>
        <dbReference type="Pfam" id="PF20016"/>
    </source>
</evidence>
<feature type="domain" description="Thoeris protein ThsA Macro" evidence="2">
    <location>
        <begin position="90"/>
        <end position="259"/>
    </location>
</feature>
<comment type="caution">
    <text evidence="3">The sequence shown here is derived from an EMBL/GenBank/DDBJ whole genome shotgun (WGS) entry which is preliminary data.</text>
</comment>
<keyword evidence="1" id="KW-0472">Membrane</keyword>
<keyword evidence="1" id="KW-1133">Transmembrane helix</keyword>
<name>A0ABV3U348_9GAMM</name>
<sequence>MRYFLDTITSWAYWRYVLFSASGATSIFGIFGAIYLLVEVLDFFKVYTRDEYGAFGFLVFLFVAIVISISARRPVNCIQLRFPHKDYCLEVRIIDIFDSSGAIMISTNTLFEADVAGGKISSSSLQGQFTARYFTGNQKALIDEIETQVKLIGENRPYPMGTTFPITTHGKTFYFTAMAKLNQNGNASSTVADVKDALAGLWSYVRSSGELQELAVPLVGTGRGRLNMPRKKMIELIADSFVAASAEGKFTDKLVICIRPEDAQRFQVNLYDVKDHLQRSLVH</sequence>
<dbReference type="Pfam" id="PF20016">
    <property type="entry name" value="ThsA_Macro"/>
    <property type="match status" value="1"/>
</dbReference>
<feature type="transmembrane region" description="Helical" evidence="1">
    <location>
        <begin position="12"/>
        <end position="37"/>
    </location>
</feature>
<protein>
    <submittedName>
        <fullName evidence="3">Macro domain-containing protein</fullName>
    </submittedName>
</protein>
<keyword evidence="4" id="KW-1185">Reference proteome</keyword>
<dbReference type="InterPro" id="IPR045535">
    <property type="entry name" value="ThsA_Macro"/>
</dbReference>